<dbReference type="PANTHER" id="PTHR33823:SF4">
    <property type="entry name" value="GENERAL STRESS PROTEIN 16O"/>
    <property type="match status" value="1"/>
</dbReference>
<evidence type="ECO:0000313" key="9">
    <source>
        <dbReference type="Proteomes" id="UP000262712"/>
    </source>
</evidence>
<dbReference type="PROSITE" id="PS01102">
    <property type="entry name" value="ZF_DKSA_1"/>
    <property type="match status" value="1"/>
</dbReference>
<dbReference type="SUPFAM" id="SSF57716">
    <property type="entry name" value="Glucocorticoid receptor-like (DNA-binding domain)"/>
    <property type="match status" value="1"/>
</dbReference>
<dbReference type="Proteomes" id="UP000221222">
    <property type="component" value="Unassembled WGS sequence"/>
</dbReference>
<feature type="domain" description="Zinc finger DksA/TraR C4-type" evidence="5">
    <location>
        <begin position="80"/>
        <end position="115"/>
    </location>
</feature>
<dbReference type="Proteomes" id="UP000262712">
    <property type="component" value="Chromosome"/>
</dbReference>
<keyword evidence="8" id="KW-1185">Reference proteome</keyword>
<dbReference type="GO" id="GO:0008270">
    <property type="term" value="F:zinc ion binding"/>
    <property type="evidence" value="ECO:0007669"/>
    <property type="project" value="UniProtKB-KW"/>
</dbReference>
<dbReference type="InterPro" id="IPR020458">
    <property type="entry name" value="Znf_DskA_TraR_CS"/>
</dbReference>
<dbReference type="AlphaFoldDB" id="A0A2G1DF65"/>
<evidence type="ECO:0000313" key="6">
    <source>
        <dbReference type="EMBL" id="AXX91257.1"/>
    </source>
</evidence>
<name>A0A2G1DF65_9BACT</name>
<dbReference type="InterPro" id="IPR037187">
    <property type="entry name" value="DnaK_N"/>
</dbReference>
<accession>A0A2G1DF65</accession>
<dbReference type="InterPro" id="IPR000962">
    <property type="entry name" value="Znf_DskA_TraR"/>
</dbReference>
<gene>
    <name evidence="6" type="primary">dksA</name>
    <name evidence="6" type="ORF">AMOL_0241</name>
    <name evidence="7" type="ORF">CPU12_12105</name>
</gene>
<evidence type="ECO:0000259" key="5">
    <source>
        <dbReference type="Pfam" id="PF01258"/>
    </source>
</evidence>
<dbReference type="NCBIfam" id="NF033459">
    <property type="entry name" value="DksA_like"/>
    <property type="match status" value="1"/>
</dbReference>
<sequence>MPNVKQIEELKNILLDRKKKLLLSISNNRDNIDLLKEQDIRDDLDYAEVISDSFTEGMIVNHHSKELNEIDLALKKMNEGTYGICDMCSVVIPIGRLRAKPFAKYCTECRSVFEKEENKKLK</sequence>
<proteinExistence type="predicted"/>
<organism evidence="7 8">
    <name type="scientific">Malaciobacter molluscorum LMG 25693</name>
    <dbReference type="NCBI Taxonomy" id="870501"/>
    <lineage>
        <taxon>Bacteria</taxon>
        <taxon>Pseudomonadati</taxon>
        <taxon>Campylobacterota</taxon>
        <taxon>Epsilonproteobacteria</taxon>
        <taxon>Campylobacterales</taxon>
        <taxon>Arcobacteraceae</taxon>
        <taxon>Malaciobacter</taxon>
    </lineage>
</organism>
<keyword evidence="2" id="KW-0863">Zinc-finger</keyword>
<protein>
    <submittedName>
        <fullName evidence="6">DnaK suppressor protein</fullName>
    </submittedName>
    <submittedName>
        <fullName evidence="7">Molecular chaperone DnaK suppressor DksA</fullName>
    </submittedName>
</protein>
<evidence type="ECO:0000256" key="3">
    <source>
        <dbReference type="ARBA" id="ARBA00022833"/>
    </source>
</evidence>
<keyword evidence="1" id="KW-0479">Metal-binding</keyword>
<dbReference type="SUPFAM" id="SSF109635">
    <property type="entry name" value="DnaK suppressor protein DksA, alpha-hairpin domain"/>
    <property type="match status" value="1"/>
</dbReference>
<evidence type="ECO:0000313" key="7">
    <source>
        <dbReference type="EMBL" id="PHO17152.1"/>
    </source>
</evidence>
<keyword evidence="3" id="KW-0862">Zinc</keyword>
<dbReference type="KEGG" id="amol:AMOL_0241"/>
<reference evidence="6 9" key="2">
    <citation type="submission" date="2018-08" db="EMBL/GenBank/DDBJ databases">
        <title>Complete genome of the Arcobacter molluscorum type strain LMG 25693.</title>
        <authorList>
            <person name="Miller W.G."/>
            <person name="Yee E."/>
            <person name="Bono J.L."/>
        </authorList>
    </citation>
    <scope>NUCLEOTIDE SEQUENCE [LARGE SCALE GENOMIC DNA]</scope>
    <source>
        <strain evidence="6 9">CECT 7696</strain>
    </source>
</reference>
<dbReference type="RefSeq" id="WP_099343384.1">
    <property type="nucleotide sequence ID" value="NZ_CP032098.1"/>
</dbReference>
<reference evidence="7 8" key="1">
    <citation type="submission" date="2017-09" db="EMBL/GenBank/DDBJ databases">
        <title>Arcobacter canalis sp. nov., a new species isolated from a water canal contaminated with urban sewage.</title>
        <authorList>
            <person name="Perez-Cataluna A."/>
            <person name="Salas-Masso N."/>
            <person name="Figueras M.J."/>
        </authorList>
    </citation>
    <scope>NUCLEOTIDE SEQUENCE [LARGE SCALE GENOMIC DNA]</scope>
    <source>
        <strain evidence="7 8">F98-3</strain>
    </source>
</reference>
<dbReference type="Pfam" id="PF01258">
    <property type="entry name" value="zf-dskA_traR"/>
    <property type="match status" value="1"/>
</dbReference>
<dbReference type="PANTHER" id="PTHR33823">
    <property type="entry name" value="RNA POLYMERASE-BINDING TRANSCRIPTION FACTOR DKSA-RELATED"/>
    <property type="match status" value="1"/>
</dbReference>
<dbReference type="EMBL" id="NXFY01000023">
    <property type="protein sequence ID" value="PHO17152.1"/>
    <property type="molecule type" value="Genomic_DNA"/>
</dbReference>
<evidence type="ECO:0000313" key="8">
    <source>
        <dbReference type="Proteomes" id="UP000221222"/>
    </source>
</evidence>
<evidence type="ECO:0000256" key="1">
    <source>
        <dbReference type="ARBA" id="ARBA00022723"/>
    </source>
</evidence>
<evidence type="ECO:0000256" key="2">
    <source>
        <dbReference type="ARBA" id="ARBA00022771"/>
    </source>
</evidence>
<evidence type="ECO:0000256" key="4">
    <source>
        <dbReference type="PROSITE-ProRule" id="PRU00510"/>
    </source>
</evidence>
<feature type="zinc finger region" description="dksA C4-type" evidence="4">
    <location>
        <begin position="85"/>
        <end position="109"/>
    </location>
</feature>
<dbReference type="EMBL" id="CP032098">
    <property type="protein sequence ID" value="AXX91257.1"/>
    <property type="molecule type" value="Genomic_DNA"/>
</dbReference>
<dbReference type="Gene3D" id="1.20.120.910">
    <property type="entry name" value="DksA, coiled-coil domain"/>
    <property type="match status" value="1"/>
</dbReference>
<dbReference type="PROSITE" id="PS51128">
    <property type="entry name" value="ZF_DKSA_2"/>
    <property type="match status" value="1"/>
</dbReference>